<evidence type="ECO:0000256" key="4">
    <source>
        <dbReference type="ARBA" id="ARBA00023014"/>
    </source>
</evidence>
<dbReference type="InterPro" id="IPR058240">
    <property type="entry name" value="rSAM_sf"/>
</dbReference>
<dbReference type="EMBL" id="CP000505">
    <property type="protein sequence ID" value="ABL77873.1"/>
    <property type="molecule type" value="Genomic_DNA"/>
</dbReference>
<gene>
    <name evidence="6" type="ordered locus">Tpen_0464</name>
</gene>
<dbReference type="GO" id="GO:0003824">
    <property type="term" value="F:catalytic activity"/>
    <property type="evidence" value="ECO:0007669"/>
    <property type="project" value="InterPro"/>
</dbReference>
<dbReference type="PROSITE" id="PS51918">
    <property type="entry name" value="RADICAL_SAM"/>
    <property type="match status" value="1"/>
</dbReference>
<dbReference type="SFLD" id="SFLDS00029">
    <property type="entry name" value="Radical_SAM"/>
    <property type="match status" value="1"/>
</dbReference>
<dbReference type="EnsemblBacteria" id="ABL77873">
    <property type="protein sequence ID" value="ABL77873"/>
    <property type="gene ID" value="Tpen_0464"/>
</dbReference>
<dbReference type="Proteomes" id="UP000000641">
    <property type="component" value="Chromosome"/>
</dbReference>
<evidence type="ECO:0000256" key="2">
    <source>
        <dbReference type="ARBA" id="ARBA00022723"/>
    </source>
</evidence>
<keyword evidence="7" id="KW-1185">Reference proteome</keyword>
<keyword evidence="3" id="KW-0408">Iron</keyword>
<dbReference type="InterPro" id="IPR040087">
    <property type="entry name" value="MJ0021-like"/>
</dbReference>
<sequence>MKRVRTLKSGSVVYGKLPRGCTLCQQGLKTVIFLTGLCPYNCFYCPLSNYRKQRDVTFVNEVEVYDPGEYFTLLKAEILRSGSLGASLTGGDPLVKQSLSVETAKFLKEVFGKGFHIHVYTTGLLLRHETLNSLVEAGLDELRIHAPLDRLEEVLNVASEWGDKLSIGLEYPALPRSEDSLVRLLEVAERYELDFVNLNQLEFTETNSVSLELRGYRLSEDYRSAEGSAEAALKAVSYAEEKRLNISVHYCPVKVKDHYQTGLRLYRLAVLSAATHQYVTDDGTLVEVSYDELASGNEHVASLYADKFIHPMLVDKVKKGKVLERNPALRKLVLEETPIREEREHGENAFRKN</sequence>
<dbReference type="SFLD" id="SFLDG01108">
    <property type="entry name" value="Uncharacterised_Radical_SAM_Su"/>
    <property type="match status" value="1"/>
</dbReference>
<dbReference type="RefSeq" id="WP_011752138.1">
    <property type="nucleotide sequence ID" value="NC_008698.1"/>
</dbReference>
<protein>
    <submittedName>
        <fullName evidence="6">Radical SAM domain protein</fullName>
    </submittedName>
</protein>
<dbReference type="InterPro" id="IPR013785">
    <property type="entry name" value="Aldolase_TIM"/>
</dbReference>
<dbReference type="PANTHER" id="PTHR43288">
    <property type="entry name" value="BIOTIN SYNTHASE-RELATED PROTEIN, RADICAL SAM SUPERFAMILY"/>
    <property type="match status" value="1"/>
</dbReference>
<dbReference type="InterPro" id="IPR007197">
    <property type="entry name" value="rSAM"/>
</dbReference>
<feature type="domain" description="Radical SAM core" evidence="5">
    <location>
        <begin position="23"/>
        <end position="245"/>
    </location>
</feature>
<dbReference type="GO" id="GO:0051536">
    <property type="term" value="F:iron-sulfur cluster binding"/>
    <property type="evidence" value="ECO:0007669"/>
    <property type="project" value="UniProtKB-KW"/>
</dbReference>
<dbReference type="GO" id="GO:0046872">
    <property type="term" value="F:metal ion binding"/>
    <property type="evidence" value="ECO:0007669"/>
    <property type="project" value="UniProtKB-KW"/>
</dbReference>
<dbReference type="eggNOG" id="arCOG00932">
    <property type="taxonomic scope" value="Archaea"/>
</dbReference>
<dbReference type="KEGG" id="tpe:Tpen_0464"/>
<evidence type="ECO:0000256" key="1">
    <source>
        <dbReference type="ARBA" id="ARBA00022691"/>
    </source>
</evidence>
<dbReference type="STRING" id="368408.Tpen_0464"/>
<dbReference type="AlphaFoldDB" id="A1RXE3"/>
<keyword evidence="4" id="KW-0411">Iron-sulfur</keyword>
<dbReference type="HOGENOM" id="CLU_053467_0_0_2"/>
<keyword evidence="1" id="KW-0949">S-adenosyl-L-methionine</keyword>
<accession>A1RXE3</accession>
<dbReference type="Pfam" id="PF04055">
    <property type="entry name" value="Radical_SAM"/>
    <property type="match status" value="1"/>
</dbReference>
<keyword evidence="2" id="KW-0479">Metal-binding</keyword>
<evidence type="ECO:0000256" key="3">
    <source>
        <dbReference type="ARBA" id="ARBA00023004"/>
    </source>
</evidence>
<name>A1RXE3_THEPD</name>
<dbReference type="OrthoDB" id="372128at2157"/>
<evidence type="ECO:0000259" key="5">
    <source>
        <dbReference type="PROSITE" id="PS51918"/>
    </source>
</evidence>
<organism evidence="6 7">
    <name type="scientific">Thermofilum pendens (strain DSM 2475 / Hrk 5)</name>
    <dbReference type="NCBI Taxonomy" id="368408"/>
    <lineage>
        <taxon>Archaea</taxon>
        <taxon>Thermoproteota</taxon>
        <taxon>Thermoprotei</taxon>
        <taxon>Thermofilales</taxon>
        <taxon>Thermofilaceae</taxon>
        <taxon>Thermofilum</taxon>
    </lineage>
</organism>
<evidence type="ECO:0000313" key="6">
    <source>
        <dbReference type="EMBL" id="ABL77873.1"/>
    </source>
</evidence>
<evidence type="ECO:0000313" key="7">
    <source>
        <dbReference type="Proteomes" id="UP000000641"/>
    </source>
</evidence>
<dbReference type="CDD" id="cd01335">
    <property type="entry name" value="Radical_SAM"/>
    <property type="match status" value="1"/>
</dbReference>
<dbReference type="PANTHER" id="PTHR43288:SF1">
    <property type="entry name" value="GLYCYL-RADICAL ENZYME ACTIVATING ENZYME MJ0021-RELATED"/>
    <property type="match status" value="1"/>
</dbReference>
<dbReference type="GeneID" id="4600991"/>
<dbReference type="Gene3D" id="3.20.20.70">
    <property type="entry name" value="Aldolase class I"/>
    <property type="match status" value="1"/>
</dbReference>
<reference evidence="7" key="1">
    <citation type="journal article" date="2008" name="J. Bacteriol.">
        <title>Genome sequence of Thermofilum pendens reveals an exceptional loss of biosynthetic pathways without genome reduction.</title>
        <authorList>
            <person name="Anderson I."/>
            <person name="Rodriguez J."/>
            <person name="Susanti D."/>
            <person name="Porat I."/>
            <person name="Reich C."/>
            <person name="Ulrich L.E."/>
            <person name="Elkins J.G."/>
            <person name="Mavromatis K."/>
            <person name="Lykidis A."/>
            <person name="Kim E."/>
            <person name="Thompson L.S."/>
            <person name="Nolan M."/>
            <person name="Land M."/>
            <person name="Copeland A."/>
            <person name="Lapidus A."/>
            <person name="Lucas S."/>
            <person name="Detter C."/>
            <person name="Zhulin I.B."/>
            <person name="Olsen G.J."/>
            <person name="Whitman W."/>
            <person name="Mukhopadhyay B."/>
            <person name="Bristow J."/>
            <person name="Kyrpides N."/>
        </authorList>
    </citation>
    <scope>NUCLEOTIDE SEQUENCE [LARGE SCALE GENOMIC DNA]</scope>
    <source>
        <strain evidence="7">DSM 2475 / Hrk 5</strain>
    </source>
</reference>
<proteinExistence type="predicted"/>
<dbReference type="SUPFAM" id="SSF102114">
    <property type="entry name" value="Radical SAM enzymes"/>
    <property type="match status" value="1"/>
</dbReference>